<evidence type="ECO:0000256" key="3">
    <source>
        <dbReference type="ARBA" id="ARBA00023274"/>
    </source>
</evidence>
<dbReference type="InterPro" id="IPR008991">
    <property type="entry name" value="Translation_prot_SH3-like_sf"/>
</dbReference>
<dbReference type="GO" id="GO:0005840">
    <property type="term" value="C:ribosome"/>
    <property type="evidence" value="ECO:0007669"/>
    <property type="project" value="UniProtKB-KW"/>
</dbReference>
<dbReference type="Proteomes" id="UP000002173">
    <property type="component" value="Unassembled WGS sequence"/>
</dbReference>
<dbReference type="GO" id="GO:0003723">
    <property type="term" value="F:RNA binding"/>
    <property type="evidence" value="ECO:0007669"/>
    <property type="project" value="InterPro"/>
</dbReference>
<evidence type="ECO:0000256" key="2">
    <source>
        <dbReference type="ARBA" id="ARBA00022980"/>
    </source>
</evidence>
<feature type="domain" description="Large ribosomal subunit protein uL24 C-terminal" evidence="4">
    <location>
        <begin position="91"/>
        <end position="155"/>
    </location>
</feature>
<name>A7APW9_BABBO</name>
<dbReference type="InterPro" id="IPR041988">
    <property type="entry name" value="Ribosomal_uL24_KOW"/>
</dbReference>
<dbReference type="CDD" id="cd06089">
    <property type="entry name" value="KOW_RPL26"/>
    <property type="match status" value="1"/>
</dbReference>
<dbReference type="Pfam" id="PF17136">
    <property type="entry name" value="ribosomal_L24"/>
    <property type="match status" value="1"/>
</dbReference>
<dbReference type="RefSeq" id="XP_001612171.1">
    <property type="nucleotide sequence ID" value="XM_001612121.1"/>
</dbReference>
<dbReference type="OMA" id="IVDGCNM"/>
<gene>
    <name evidence="5" type="ORF">BBOV_III010490</name>
</gene>
<dbReference type="InParanoid" id="A7APW9"/>
<reference evidence="6" key="2">
    <citation type="journal article" date="2020" name="Data Brief">
        <title>Transcriptome dataset of Babesia bovis life stages within vertebrate and invertebrate hosts.</title>
        <authorList>
            <person name="Ueti M.W."/>
            <person name="Johnson W.C."/>
            <person name="Kappmeyer L.S."/>
            <person name="Herndon D.R."/>
            <person name="Mousel M.R."/>
            <person name="Reif K.E."/>
            <person name="Taus N.S."/>
            <person name="Ifeonu O.O."/>
            <person name="Silva J.C."/>
            <person name="Suarez C.E."/>
            <person name="Brayton K.A."/>
        </authorList>
    </citation>
    <scope>NUCLEOTIDE SEQUENCE [LARGE SCALE GENOMIC DNA]</scope>
</reference>
<keyword evidence="3" id="KW-0687">Ribonucleoprotein</keyword>
<dbReference type="VEuPathDB" id="PiroplasmaDB:BBOV_III010490"/>
<dbReference type="EMBL" id="AAXT01000001">
    <property type="protein sequence ID" value="EDO08603.1"/>
    <property type="molecule type" value="Genomic_DNA"/>
</dbReference>
<dbReference type="KEGG" id="bbo:BBOV_III010490"/>
<dbReference type="GO" id="GO:1990904">
    <property type="term" value="C:ribonucleoprotein complex"/>
    <property type="evidence" value="ECO:0007669"/>
    <property type="project" value="UniProtKB-KW"/>
</dbReference>
<dbReference type="GeneID" id="5480429"/>
<evidence type="ECO:0000256" key="1">
    <source>
        <dbReference type="ARBA" id="ARBA00010618"/>
    </source>
</evidence>
<dbReference type="PANTHER" id="PTHR12903">
    <property type="entry name" value="MITOCHONDRIAL RIBOSOMAL PROTEIN L24"/>
    <property type="match status" value="1"/>
</dbReference>
<dbReference type="InterPro" id="IPR057264">
    <property type="entry name" value="Ribosomal_uL24_C"/>
</dbReference>
<dbReference type="GO" id="GO:0003735">
    <property type="term" value="F:structural constituent of ribosome"/>
    <property type="evidence" value="ECO:0007669"/>
    <property type="project" value="InterPro"/>
</dbReference>
<reference evidence="6" key="3">
    <citation type="journal article" date="2021" name="Int. J. Parasitol.">
        <title>Comparative analysis of gene expression between Babesia bovis blood stages and kinetes allowed by improved genome annotation.</title>
        <authorList>
            <person name="Ueti M.W."/>
            <person name="Johnson W.C."/>
            <person name="Kappmeyer L.S."/>
            <person name="Herndon D.R."/>
            <person name="Mousel M.R."/>
            <person name="Reif K.E."/>
            <person name="Taus N.S."/>
            <person name="Ifeonu O.O."/>
            <person name="Silva J.C."/>
            <person name="Suarez C.E."/>
            <person name="Brayton K.A."/>
        </authorList>
    </citation>
    <scope>NUCLEOTIDE SEQUENCE [LARGE SCALE GENOMIC DNA]</scope>
</reference>
<protein>
    <submittedName>
        <fullName evidence="5">Ribosomal protein L24, putative</fullName>
    </submittedName>
</protein>
<evidence type="ECO:0000313" key="5">
    <source>
        <dbReference type="EMBL" id="EDO08603.1"/>
    </source>
</evidence>
<dbReference type="SUPFAM" id="SSF50104">
    <property type="entry name" value="Translation proteins SH3-like domain"/>
    <property type="match status" value="1"/>
</dbReference>
<dbReference type="Gene3D" id="2.30.30.30">
    <property type="match status" value="1"/>
</dbReference>
<dbReference type="InterPro" id="IPR003256">
    <property type="entry name" value="Ribosomal_uL24"/>
</dbReference>
<keyword evidence="2 5" id="KW-0689">Ribosomal protein</keyword>
<sequence>MAKLLKAQFQAARMSKNRHIPDRTYFLHFSKYNSIPKPLQERRQPRRVNLAECLNIQTGDLVEVLHGQDERKQGVVLKVFHRKNQVIVENCNMRKTYWNPKWDKENQPTLLTQEMPIHISNVALVDPVVKKPTIVKRRYMMNGECVRICKLSGCALPKPVEVVKGLYKPPPKRTVPIKDDYAHKDYDNFNMLVNIARKIKDKTIESLIADREYNTKNT</sequence>
<dbReference type="HAMAP" id="MF_01326_B">
    <property type="entry name" value="Ribosomal_uL24_B"/>
    <property type="match status" value="1"/>
</dbReference>
<keyword evidence="6" id="KW-1185">Reference proteome</keyword>
<dbReference type="STRING" id="5865.A7APW9"/>
<organism evidence="5 6">
    <name type="scientific">Babesia bovis</name>
    <dbReference type="NCBI Taxonomy" id="5865"/>
    <lineage>
        <taxon>Eukaryota</taxon>
        <taxon>Sar</taxon>
        <taxon>Alveolata</taxon>
        <taxon>Apicomplexa</taxon>
        <taxon>Aconoidasida</taxon>
        <taxon>Piroplasmida</taxon>
        <taxon>Babesiidae</taxon>
        <taxon>Babesia</taxon>
    </lineage>
</organism>
<evidence type="ECO:0000259" key="4">
    <source>
        <dbReference type="Pfam" id="PF17136"/>
    </source>
</evidence>
<accession>A7APW9</accession>
<dbReference type="eggNOG" id="KOG1708">
    <property type="taxonomic scope" value="Eukaryota"/>
</dbReference>
<comment type="similarity">
    <text evidence="1">Belongs to the universal ribosomal protein uL24 family.</text>
</comment>
<proteinExistence type="inferred from homology"/>
<dbReference type="GO" id="GO:0006412">
    <property type="term" value="P:translation"/>
    <property type="evidence" value="ECO:0007669"/>
    <property type="project" value="InterPro"/>
</dbReference>
<comment type="caution">
    <text evidence="5">The sequence shown here is derived from an EMBL/GenBank/DDBJ whole genome shotgun (WGS) entry which is preliminary data.</text>
</comment>
<reference evidence="5 6" key="1">
    <citation type="journal article" date="2007" name="PLoS Pathog.">
        <title>Genome sequence of Babesia bovis and comparative analysis of apicomplexan hemoprotozoa.</title>
        <authorList>
            <person name="Brayton K.A."/>
            <person name="Lau A.O.T."/>
            <person name="Herndon D.R."/>
            <person name="Hannick L."/>
            <person name="Kappmeyer L.S."/>
            <person name="Berens S.J."/>
            <person name="Bidwell S.L."/>
            <person name="Brown W.C."/>
            <person name="Crabtree J."/>
            <person name="Fadrosh D."/>
            <person name="Feldblum T."/>
            <person name="Forberger H.A."/>
            <person name="Haas B.J."/>
            <person name="Howell J.M."/>
            <person name="Khouri H."/>
            <person name="Koo H."/>
            <person name="Mann D.J."/>
            <person name="Norimine J."/>
            <person name="Paulsen I.T."/>
            <person name="Radune D."/>
            <person name="Ren Q."/>
            <person name="Smith R.K. Jr."/>
            <person name="Suarez C.E."/>
            <person name="White O."/>
            <person name="Wortman J.R."/>
            <person name="Knowles D.P. Jr."/>
            <person name="McElwain T.F."/>
            <person name="Nene V.M."/>
        </authorList>
    </citation>
    <scope>NUCLEOTIDE SEQUENCE [LARGE SCALE GENOMIC DNA]</scope>
    <source>
        <strain evidence="5">T2Bo</strain>
    </source>
</reference>
<dbReference type="FunCoup" id="A7APW9">
    <property type="interactions" value="86"/>
</dbReference>
<dbReference type="InterPro" id="IPR014722">
    <property type="entry name" value="Rib_uL2_dom2"/>
</dbReference>
<dbReference type="AlphaFoldDB" id="A7APW9"/>
<dbReference type="NCBIfam" id="TIGR01079">
    <property type="entry name" value="rplX_bact"/>
    <property type="match status" value="1"/>
</dbReference>
<evidence type="ECO:0000313" key="6">
    <source>
        <dbReference type="Proteomes" id="UP000002173"/>
    </source>
</evidence>